<evidence type="ECO:0000313" key="5">
    <source>
        <dbReference type="EMBL" id="MEX6632848.1"/>
    </source>
</evidence>
<comment type="caution">
    <text evidence="5">The sequence shown here is derived from an EMBL/GenBank/DDBJ whole genome shotgun (WGS) entry which is preliminary data.</text>
</comment>
<feature type="domain" description="Aminotransferase class V" evidence="4">
    <location>
        <begin position="51"/>
        <end position="361"/>
    </location>
</feature>
<evidence type="ECO:0000256" key="1">
    <source>
        <dbReference type="ARBA" id="ARBA00022642"/>
    </source>
</evidence>
<keyword evidence="2" id="KW-0378">Hydrolase</keyword>
<dbReference type="InterPro" id="IPR010111">
    <property type="entry name" value="Kynureninase"/>
</dbReference>
<name>A0ABV3Z2Z7_9PROT</name>
<keyword evidence="1" id="KW-0662">Pyridine nucleotide biosynthesis</keyword>
<keyword evidence="6" id="KW-1185">Reference proteome</keyword>
<dbReference type="InterPro" id="IPR000192">
    <property type="entry name" value="Aminotrans_V_dom"/>
</dbReference>
<evidence type="ECO:0000256" key="3">
    <source>
        <dbReference type="ARBA" id="ARBA00022898"/>
    </source>
</evidence>
<dbReference type="InterPro" id="IPR015421">
    <property type="entry name" value="PyrdxlP-dep_Trfase_major"/>
</dbReference>
<accession>A0ABV3Z2Z7</accession>
<organism evidence="5 6">
    <name type="scientific">Hyphococcus lacteus</name>
    <dbReference type="NCBI Taxonomy" id="3143536"/>
    <lineage>
        <taxon>Bacteria</taxon>
        <taxon>Pseudomonadati</taxon>
        <taxon>Pseudomonadota</taxon>
        <taxon>Alphaproteobacteria</taxon>
        <taxon>Parvularculales</taxon>
        <taxon>Parvularculaceae</taxon>
        <taxon>Hyphococcus</taxon>
    </lineage>
</organism>
<keyword evidence="5" id="KW-0032">Aminotransferase</keyword>
<dbReference type="SUPFAM" id="SSF53383">
    <property type="entry name" value="PLP-dependent transferases"/>
    <property type="match status" value="1"/>
</dbReference>
<gene>
    <name evidence="5" type="ORF">ABFZ84_04740</name>
</gene>
<dbReference type="InterPro" id="IPR015424">
    <property type="entry name" value="PyrdxlP-dep_Trfase"/>
</dbReference>
<keyword evidence="3" id="KW-0663">Pyridoxal phosphate</keyword>
<dbReference type="Gene3D" id="3.90.1150.10">
    <property type="entry name" value="Aspartate Aminotransferase, domain 1"/>
    <property type="match status" value="1"/>
</dbReference>
<dbReference type="InterPro" id="IPR015422">
    <property type="entry name" value="PyrdxlP-dep_Trfase_small"/>
</dbReference>
<keyword evidence="5" id="KW-0808">Transferase</keyword>
<reference evidence="5 6" key="1">
    <citation type="submission" date="2024-05" db="EMBL/GenBank/DDBJ databases">
        <title>Three bacterial strains, DH-69, EH-24, and ECK-19 isolated from coastal sediments.</title>
        <authorList>
            <person name="Ye Y.-Q."/>
            <person name="Du Z.-J."/>
        </authorList>
    </citation>
    <scope>NUCLEOTIDE SEQUENCE [LARGE SCALE GENOMIC DNA]</scope>
    <source>
        <strain evidence="5 6">ECK-19</strain>
    </source>
</reference>
<evidence type="ECO:0000256" key="2">
    <source>
        <dbReference type="ARBA" id="ARBA00022801"/>
    </source>
</evidence>
<evidence type="ECO:0000259" key="4">
    <source>
        <dbReference type="Pfam" id="PF00266"/>
    </source>
</evidence>
<dbReference type="Gene3D" id="3.40.640.10">
    <property type="entry name" value="Type I PLP-dependent aspartate aminotransferase-like (Major domain)"/>
    <property type="match status" value="1"/>
</dbReference>
<dbReference type="EMBL" id="JBEHZE010000001">
    <property type="protein sequence ID" value="MEX6632848.1"/>
    <property type="molecule type" value="Genomic_DNA"/>
</dbReference>
<dbReference type="GO" id="GO:0008483">
    <property type="term" value="F:transaminase activity"/>
    <property type="evidence" value="ECO:0007669"/>
    <property type="project" value="UniProtKB-KW"/>
</dbReference>
<dbReference type="RefSeq" id="WP_369312784.1">
    <property type="nucleotide sequence ID" value="NZ_JBEHZE010000001.1"/>
</dbReference>
<proteinExistence type="predicted"/>
<evidence type="ECO:0000313" key="6">
    <source>
        <dbReference type="Proteomes" id="UP001560685"/>
    </source>
</evidence>
<sequence>MTKQYFHLPGKHYFLSHSVGAQPKSYADMVAKSYTHPWREEGFNVWTPWFDALEHFKVGLAPIIGAQASDICPLSNVSSGIAKIMMSLPARKGRRKIVLTEDDFPTVGFALAQGERLGYELVFLPGGDALADPDTWAPAFADDVQMVVATQVYSNTSVLAPIREIAKRAREAGVFSLIDVAQAAGAVPVRLDEWQPDFAVGTSLKYLCGGTGAAFLWALADSAAKVAPLDVGWFSHQDPFEFDIHHFDYAEGATRFFGGTPSIGPLAGACAGHEILNAQGVEAIYAHNQKLLSRLFDQLPKSAFYSTTREGARGSAALIKVRDYDAAAKALSALGVGHDTRLGTVRVSVHLYNDEKDIDALATAIEPFL</sequence>
<dbReference type="PANTHER" id="PTHR14084">
    <property type="entry name" value="KYNURENINASE"/>
    <property type="match status" value="1"/>
</dbReference>
<dbReference type="Proteomes" id="UP001560685">
    <property type="component" value="Unassembled WGS sequence"/>
</dbReference>
<dbReference type="PANTHER" id="PTHR14084:SF0">
    <property type="entry name" value="KYNURENINASE"/>
    <property type="match status" value="1"/>
</dbReference>
<protein>
    <submittedName>
        <fullName evidence="5">Aminotransferase class V-fold PLP-dependent enzyme</fullName>
    </submittedName>
</protein>
<dbReference type="Pfam" id="PF00266">
    <property type="entry name" value="Aminotran_5"/>
    <property type="match status" value="1"/>
</dbReference>